<feature type="signal peptide" evidence="1">
    <location>
        <begin position="1"/>
        <end position="17"/>
    </location>
</feature>
<gene>
    <name evidence="3" type="ORF">F9817_12065</name>
</gene>
<dbReference type="InterPro" id="IPR036680">
    <property type="entry name" value="SPOR-like_sf"/>
</dbReference>
<dbReference type="EMBL" id="WEKT01000020">
    <property type="protein sequence ID" value="MZI93928.1"/>
    <property type="molecule type" value="Genomic_DNA"/>
</dbReference>
<dbReference type="SUPFAM" id="SSF110997">
    <property type="entry name" value="Sporulation related repeat"/>
    <property type="match status" value="1"/>
</dbReference>
<evidence type="ECO:0000256" key="1">
    <source>
        <dbReference type="SAM" id="SignalP"/>
    </source>
</evidence>
<keyword evidence="4" id="KW-1185">Reference proteome</keyword>
<keyword evidence="1" id="KW-0732">Signal</keyword>
<dbReference type="Gene3D" id="3.30.70.1070">
    <property type="entry name" value="Sporulation related repeat"/>
    <property type="match status" value="1"/>
</dbReference>
<protein>
    <submittedName>
        <fullName evidence="3">SPOR domain-containing protein</fullName>
    </submittedName>
</protein>
<organism evidence="3 4">
    <name type="scientific">Vibrio eleionomae</name>
    <dbReference type="NCBI Taxonomy" id="2653505"/>
    <lineage>
        <taxon>Bacteria</taxon>
        <taxon>Pseudomonadati</taxon>
        <taxon>Pseudomonadota</taxon>
        <taxon>Gammaproteobacteria</taxon>
        <taxon>Vibrionales</taxon>
        <taxon>Vibrionaceae</taxon>
        <taxon>Vibrio</taxon>
    </lineage>
</organism>
<dbReference type="GO" id="GO:0042834">
    <property type="term" value="F:peptidoglycan binding"/>
    <property type="evidence" value="ECO:0007669"/>
    <property type="project" value="InterPro"/>
</dbReference>
<evidence type="ECO:0000313" key="3">
    <source>
        <dbReference type="EMBL" id="MZI93928.1"/>
    </source>
</evidence>
<evidence type="ECO:0000313" key="4">
    <source>
        <dbReference type="Proteomes" id="UP000462621"/>
    </source>
</evidence>
<dbReference type="InterPro" id="IPR007730">
    <property type="entry name" value="SPOR-like_dom"/>
</dbReference>
<reference evidence="3 4" key="1">
    <citation type="submission" date="2019-10" db="EMBL/GenBank/DDBJ databases">
        <title>Vibrio sp. nov. isolated from a shrimp pond.</title>
        <authorList>
            <person name="Gomez-Gil B."/>
            <person name="Enciso-Ibarra J."/>
            <person name="Enciso-Ibarra K."/>
            <person name="Bolan-Mejia C."/>
        </authorList>
    </citation>
    <scope>NUCLEOTIDE SEQUENCE [LARGE SCALE GENOMIC DNA]</scope>
    <source>
        <strain evidence="3 4">CAIM 722</strain>
    </source>
</reference>
<proteinExistence type="predicted"/>
<feature type="domain" description="SPOR" evidence="2">
    <location>
        <begin position="92"/>
        <end position="171"/>
    </location>
</feature>
<dbReference type="PROSITE" id="PS51724">
    <property type="entry name" value="SPOR"/>
    <property type="match status" value="1"/>
</dbReference>
<name>A0A7X4LL26_9VIBR</name>
<feature type="chain" id="PRO_5031228516" evidence="1">
    <location>
        <begin position="18"/>
        <end position="187"/>
    </location>
</feature>
<sequence length="187" mass="20671">MKKIAIVGLSALLAACASENYTTDVTTESHREEFKVSPVSQPIVSQNGNVQGISEQNAAPRVIHTEVRKQPATQKATNTVKITPPTAKQQASHMRFGYTIQVVAVGNQNKVDRFANILPKQGQPVWENYKVVNGTKWYTVLYGDFATRTEAAKAIQSLPAELKRLKPFVKSIDSIKNSDFPTMNKLN</sequence>
<dbReference type="AlphaFoldDB" id="A0A7X4LL26"/>
<dbReference type="PROSITE" id="PS51257">
    <property type="entry name" value="PROKAR_LIPOPROTEIN"/>
    <property type="match status" value="1"/>
</dbReference>
<comment type="caution">
    <text evidence="3">The sequence shown here is derived from an EMBL/GenBank/DDBJ whole genome shotgun (WGS) entry which is preliminary data.</text>
</comment>
<dbReference type="Pfam" id="PF05036">
    <property type="entry name" value="SPOR"/>
    <property type="match status" value="1"/>
</dbReference>
<evidence type="ECO:0000259" key="2">
    <source>
        <dbReference type="PROSITE" id="PS51724"/>
    </source>
</evidence>
<accession>A0A7X4LL26</accession>
<dbReference type="Proteomes" id="UP000462621">
    <property type="component" value="Unassembled WGS sequence"/>
</dbReference>